<dbReference type="SUPFAM" id="SSF55486">
    <property type="entry name" value="Metalloproteases ('zincins'), catalytic domain"/>
    <property type="match status" value="1"/>
</dbReference>
<feature type="domain" description="Peptidase M13 C-terminal" evidence="8">
    <location>
        <begin position="498"/>
        <end position="698"/>
    </location>
</feature>
<dbReference type="Gene3D" id="1.10.1380.10">
    <property type="entry name" value="Neutral endopeptidase , domain2"/>
    <property type="match status" value="1"/>
</dbReference>
<reference evidence="10 11" key="1">
    <citation type="journal article" date="2024" name="Commun. Biol.">
        <title>Comparative genomic analysis of thermophilic fungi reveals convergent evolutionary adaptations and gene losses.</title>
        <authorList>
            <person name="Steindorff A.S."/>
            <person name="Aguilar-Pontes M.V."/>
            <person name="Robinson A.J."/>
            <person name="Andreopoulos B."/>
            <person name="LaButti K."/>
            <person name="Kuo A."/>
            <person name="Mondo S."/>
            <person name="Riley R."/>
            <person name="Otillar R."/>
            <person name="Haridas S."/>
            <person name="Lipzen A."/>
            <person name="Grimwood J."/>
            <person name="Schmutz J."/>
            <person name="Clum A."/>
            <person name="Reid I.D."/>
            <person name="Moisan M.C."/>
            <person name="Butler G."/>
            <person name="Nguyen T.T.M."/>
            <person name="Dewar K."/>
            <person name="Conant G."/>
            <person name="Drula E."/>
            <person name="Henrissat B."/>
            <person name="Hansel C."/>
            <person name="Singer S."/>
            <person name="Hutchinson M.I."/>
            <person name="de Vries R.P."/>
            <person name="Natvig D.O."/>
            <person name="Powell A.J."/>
            <person name="Tsang A."/>
            <person name="Grigoriev I.V."/>
        </authorList>
    </citation>
    <scope>NUCLEOTIDE SEQUENCE [LARGE SCALE GENOMIC DNA]</scope>
    <source>
        <strain evidence="10 11">ATCC 22073</strain>
    </source>
</reference>
<name>A0ABR4D7L3_9PEZI</name>
<dbReference type="GeneID" id="98128346"/>
<dbReference type="PANTHER" id="PTHR11733:SF167">
    <property type="entry name" value="FI17812P1-RELATED"/>
    <property type="match status" value="1"/>
</dbReference>
<sequence length="704" mass="77455">MGQWQSQEVCNTPACIHASSMILKTLAPNWRDFDPCTEFDKMVCYGTFEHHGIDSDTSTAIGIRTRNLLRQIIESDNHGEAAGVKSTFLKRRATNADEESFEMLRDAYAACMDGDTIQLLGASPLAQVVDNINAVWSANASTLNRRLSESDYEGLHAANILVSAYGVGAFYGYCDGESPVIPDPLNTRTGRVCFTLPSTYQRNLSAYADPATMSAYANNVAAVLRLVMPGTSAKTALSLAEAAVNFEAESVATFVENMPVVHSTAEFALELKNVTLSELAKIAPPLGLDKLVKALTPSGATPDSVLMLSPKIWAAWSDVIKKHSPAAVHSFLVWQTVHAMAVNVYDPTIEEIFGMNSFRERGNRCLGMVNDMLQHVLDRYYINATYTEQAHNAVTRMTDNIQAQFKKQVSESKWMSAKAKQRAAAKIDRIQKNIGYPKSHPDLRSAESVRSFYAGLNITASTHFANALNAQSHKTLRGYAQVGQAPDRGRMGDIKQVNAFYDPLRNSIAILAGYSHLPAFHPSLPTFAQYGALGFIIGHEFAHSVDSSGRGFNEDGEARAWWDAETVAGFEERAQCFVDQYGSYTVEVPGGRANVNGNLTLGENLADAGGLRAAYDAWVVNRDAMPSVWDQSLPGLEDFTHEQLFFLFYAHGFCDTTSPFLMEQIYLPDEHSPHQVRILAGLDNSKAFKEAWKCKSKEPKCSLF</sequence>
<evidence type="ECO:0000259" key="9">
    <source>
        <dbReference type="Pfam" id="PF05649"/>
    </source>
</evidence>
<dbReference type="EMBL" id="JAZGUE010000006">
    <property type="protein sequence ID" value="KAL2265836.1"/>
    <property type="molecule type" value="Genomic_DNA"/>
</dbReference>
<comment type="similarity">
    <text evidence="2">Belongs to the peptidase M13 family.</text>
</comment>
<evidence type="ECO:0000256" key="5">
    <source>
        <dbReference type="ARBA" id="ARBA00022801"/>
    </source>
</evidence>
<evidence type="ECO:0000313" key="10">
    <source>
        <dbReference type="EMBL" id="KAL2265836.1"/>
    </source>
</evidence>
<evidence type="ECO:0000256" key="7">
    <source>
        <dbReference type="ARBA" id="ARBA00023049"/>
    </source>
</evidence>
<evidence type="ECO:0000259" key="8">
    <source>
        <dbReference type="Pfam" id="PF01431"/>
    </source>
</evidence>
<dbReference type="PRINTS" id="PR00786">
    <property type="entry name" value="NEPRILYSIN"/>
</dbReference>
<gene>
    <name evidence="10" type="ORF">VTJ83DRAFT_6936</name>
</gene>
<keyword evidence="3" id="KW-0645">Protease</keyword>
<dbReference type="Gene3D" id="3.40.390.10">
    <property type="entry name" value="Collagenase (Catalytic Domain)"/>
    <property type="match status" value="1"/>
</dbReference>
<dbReference type="InterPro" id="IPR000718">
    <property type="entry name" value="Peptidase_M13"/>
</dbReference>
<dbReference type="PROSITE" id="PS51885">
    <property type="entry name" value="NEPRILYSIN"/>
    <property type="match status" value="1"/>
</dbReference>
<dbReference type="Pfam" id="PF01431">
    <property type="entry name" value="Peptidase_M13"/>
    <property type="match status" value="1"/>
</dbReference>
<accession>A0ABR4D7L3</accession>
<keyword evidence="5" id="KW-0378">Hydrolase</keyword>
<evidence type="ECO:0000256" key="6">
    <source>
        <dbReference type="ARBA" id="ARBA00022833"/>
    </source>
</evidence>
<proteinExistence type="inferred from homology"/>
<dbReference type="InterPro" id="IPR024079">
    <property type="entry name" value="MetalloPept_cat_dom_sf"/>
</dbReference>
<feature type="domain" description="Peptidase M13 N-terminal" evidence="9">
    <location>
        <begin position="35"/>
        <end position="437"/>
    </location>
</feature>
<keyword evidence="11" id="KW-1185">Reference proteome</keyword>
<evidence type="ECO:0000256" key="1">
    <source>
        <dbReference type="ARBA" id="ARBA00001947"/>
    </source>
</evidence>
<dbReference type="RefSeq" id="XP_070864563.1">
    <property type="nucleotide sequence ID" value="XM_071013702.1"/>
</dbReference>
<keyword evidence="4" id="KW-0479">Metal-binding</keyword>
<dbReference type="Pfam" id="PF05649">
    <property type="entry name" value="Peptidase_M13_N"/>
    <property type="match status" value="1"/>
</dbReference>
<dbReference type="Proteomes" id="UP001600064">
    <property type="component" value="Unassembled WGS sequence"/>
</dbReference>
<dbReference type="CDD" id="cd08662">
    <property type="entry name" value="M13"/>
    <property type="match status" value="1"/>
</dbReference>
<evidence type="ECO:0000256" key="4">
    <source>
        <dbReference type="ARBA" id="ARBA00022723"/>
    </source>
</evidence>
<keyword evidence="7" id="KW-0482">Metalloprotease</keyword>
<keyword evidence="6" id="KW-0862">Zinc</keyword>
<dbReference type="InterPro" id="IPR042089">
    <property type="entry name" value="Peptidase_M13_dom_2"/>
</dbReference>
<evidence type="ECO:0000313" key="11">
    <source>
        <dbReference type="Proteomes" id="UP001600064"/>
    </source>
</evidence>
<comment type="caution">
    <text evidence="10">The sequence shown here is derived from an EMBL/GenBank/DDBJ whole genome shotgun (WGS) entry which is preliminary data.</text>
</comment>
<dbReference type="InterPro" id="IPR008753">
    <property type="entry name" value="Peptidase_M13_N"/>
</dbReference>
<dbReference type="PANTHER" id="PTHR11733">
    <property type="entry name" value="ZINC METALLOPROTEASE FAMILY M13 NEPRILYSIN-RELATED"/>
    <property type="match status" value="1"/>
</dbReference>
<protein>
    <submittedName>
        <fullName evidence="10">Uncharacterized protein</fullName>
    </submittedName>
</protein>
<evidence type="ECO:0000256" key="3">
    <source>
        <dbReference type="ARBA" id="ARBA00022670"/>
    </source>
</evidence>
<dbReference type="InterPro" id="IPR018497">
    <property type="entry name" value="Peptidase_M13_C"/>
</dbReference>
<comment type="cofactor">
    <cofactor evidence="1">
        <name>Zn(2+)</name>
        <dbReference type="ChEBI" id="CHEBI:29105"/>
    </cofactor>
</comment>
<evidence type="ECO:0000256" key="2">
    <source>
        <dbReference type="ARBA" id="ARBA00007357"/>
    </source>
</evidence>
<organism evidence="10 11">
    <name type="scientific">Remersonia thermophila</name>
    <dbReference type="NCBI Taxonomy" id="72144"/>
    <lineage>
        <taxon>Eukaryota</taxon>
        <taxon>Fungi</taxon>
        <taxon>Dikarya</taxon>
        <taxon>Ascomycota</taxon>
        <taxon>Pezizomycotina</taxon>
        <taxon>Sordariomycetes</taxon>
        <taxon>Sordariomycetidae</taxon>
        <taxon>Sordariales</taxon>
        <taxon>Sordariales incertae sedis</taxon>
        <taxon>Remersonia</taxon>
    </lineage>
</organism>